<keyword evidence="15" id="KW-1185">Reference proteome</keyword>
<dbReference type="InterPro" id="IPR005148">
    <property type="entry name" value="Arg-tRNA-synth_N"/>
</dbReference>
<dbReference type="Pfam" id="PF00750">
    <property type="entry name" value="tRNA-synt_1d"/>
    <property type="match status" value="1"/>
</dbReference>
<accession>A0A0N8H9Q9</accession>
<gene>
    <name evidence="10" type="primary">argS</name>
    <name evidence="14" type="ORF">AFM12_12770</name>
</gene>
<dbReference type="Pfam" id="PF03485">
    <property type="entry name" value="Arg_tRNA_synt_N"/>
    <property type="match status" value="1"/>
</dbReference>
<dbReference type="SMART" id="SM00836">
    <property type="entry name" value="DALR_1"/>
    <property type="match status" value="1"/>
</dbReference>
<evidence type="ECO:0000256" key="4">
    <source>
        <dbReference type="ARBA" id="ARBA00022598"/>
    </source>
</evidence>
<reference evidence="14 15" key="1">
    <citation type="submission" date="2015-07" db="EMBL/GenBank/DDBJ databases">
        <title>The draft genome sequence of Leadbetterella sp. JN14-9.</title>
        <authorList>
            <person name="Liu Y."/>
            <person name="Du J."/>
            <person name="Shao Z."/>
        </authorList>
    </citation>
    <scope>NUCLEOTIDE SEQUENCE [LARGE SCALE GENOMIC DNA]</scope>
    <source>
        <strain evidence="14 15">JN14-9</strain>
    </source>
</reference>
<dbReference type="PROSITE" id="PS00178">
    <property type="entry name" value="AA_TRNA_LIGASE_I"/>
    <property type="match status" value="1"/>
</dbReference>
<dbReference type="Gene3D" id="1.10.730.10">
    <property type="entry name" value="Isoleucyl-tRNA Synthetase, Domain 1"/>
    <property type="match status" value="1"/>
</dbReference>
<dbReference type="GO" id="GO:0006420">
    <property type="term" value="P:arginyl-tRNA aminoacylation"/>
    <property type="evidence" value="ECO:0007669"/>
    <property type="project" value="UniProtKB-UniRule"/>
</dbReference>
<dbReference type="SUPFAM" id="SSF47323">
    <property type="entry name" value="Anticodon-binding domain of a subclass of class I aminoacyl-tRNA synthetases"/>
    <property type="match status" value="1"/>
</dbReference>
<dbReference type="InterPro" id="IPR014729">
    <property type="entry name" value="Rossmann-like_a/b/a_fold"/>
</dbReference>
<feature type="domain" description="DALR anticodon binding" evidence="12">
    <location>
        <begin position="473"/>
        <end position="591"/>
    </location>
</feature>
<keyword evidence="4 10" id="KW-0436">Ligase</keyword>
<evidence type="ECO:0000259" key="12">
    <source>
        <dbReference type="SMART" id="SM00836"/>
    </source>
</evidence>
<dbReference type="PRINTS" id="PR01038">
    <property type="entry name" value="TRNASYNTHARG"/>
</dbReference>
<dbReference type="PANTHER" id="PTHR11956">
    <property type="entry name" value="ARGINYL-TRNA SYNTHETASE"/>
    <property type="match status" value="1"/>
</dbReference>
<evidence type="ECO:0000313" key="14">
    <source>
        <dbReference type="EMBL" id="KPM48060.1"/>
    </source>
</evidence>
<evidence type="ECO:0000256" key="7">
    <source>
        <dbReference type="ARBA" id="ARBA00022917"/>
    </source>
</evidence>
<proteinExistence type="inferred from homology"/>
<evidence type="ECO:0000256" key="9">
    <source>
        <dbReference type="ARBA" id="ARBA00049339"/>
    </source>
</evidence>
<dbReference type="AlphaFoldDB" id="A0A0N8H9Q9"/>
<dbReference type="PANTHER" id="PTHR11956:SF5">
    <property type="entry name" value="ARGININE--TRNA LIGASE, CYTOPLASMIC"/>
    <property type="match status" value="1"/>
</dbReference>
<dbReference type="InterPro" id="IPR008909">
    <property type="entry name" value="DALR_anticod-bd"/>
</dbReference>
<keyword evidence="6 10" id="KW-0067">ATP-binding</keyword>
<dbReference type="FunFam" id="1.10.730.10:FF:000008">
    <property type="entry name" value="Arginine--tRNA ligase"/>
    <property type="match status" value="1"/>
</dbReference>
<keyword evidence="7 10" id="KW-0648">Protein biosynthesis</keyword>
<evidence type="ECO:0000256" key="6">
    <source>
        <dbReference type="ARBA" id="ARBA00022840"/>
    </source>
</evidence>
<organism evidence="14 15">
    <name type="scientific">Jiulongibacter sediminis</name>
    <dbReference type="NCBI Taxonomy" id="1605367"/>
    <lineage>
        <taxon>Bacteria</taxon>
        <taxon>Pseudomonadati</taxon>
        <taxon>Bacteroidota</taxon>
        <taxon>Cytophagia</taxon>
        <taxon>Cytophagales</taxon>
        <taxon>Leadbetterellaceae</taxon>
        <taxon>Jiulongibacter</taxon>
    </lineage>
</organism>
<evidence type="ECO:0000256" key="10">
    <source>
        <dbReference type="HAMAP-Rule" id="MF_00123"/>
    </source>
</evidence>
<dbReference type="GO" id="GO:0005524">
    <property type="term" value="F:ATP binding"/>
    <property type="evidence" value="ECO:0007669"/>
    <property type="project" value="UniProtKB-UniRule"/>
</dbReference>
<dbReference type="SMART" id="SM01016">
    <property type="entry name" value="Arg_tRNA_synt_N"/>
    <property type="match status" value="1"/>
</dbReference>
<dbReference type="OrthoDB" id="9805987at2"/>
<dbReference type="EC" id="6.1.1.19" evidence="10"/>
<evidence type="ECO:0000259" key="13">
    <source>
        <dbReference type="SMART" id="SM01016"/>
    </source>
</evidence>
<comment type="subunit">
    <text evidence="10">Monomer.</text>
</comment>
<keyword evidence="8 10" id="KW-0030">Aminoacyl-tRNA synthetase</keyword>
<dbReference type="GO" id="GO:0004814">
    <property type="term" value="F:arginine-tRNA ligase activity"/>
    <property type="evidence" value="ECO:0007669"/>
    <property type="project" value="UniProtKB-UniRule"/>
</dbReference>
<dbReference type="Pfam" id="PF05746">
    <property type="entry name" value="DALR_1"/>
    <property type="match status" value="1"/>
</dbReference>
<dbReference type="GO" id="GO:0005737">
    <property type="term" value="C:cytoplasm"/>
    <property type="evidence" value="ECO:0007669"/>
    <property type="project" value="UniProtKB-SubCell"/>
</dbReference>
<feature type="domain" description="Arginyl tRNA synthetase N-terminal" evidence="13">
    <location>
        <begin position="5"/>
        <end position="85"/>
    </location>
</feature>
<name>A0A0N8H9Q9_9BACT</name>
<dbReference type="RefSeq" id="WP_055148790.1">
    <property type="nucleotide sequence ID" value="NZ_JXSZ01000009.1"/>
</dbReference>
<dbReference type="InterPro" id="IPR001412">
    <property type="entry name" value="aa-tRNA-synth_I_CS"/>
</dbReference>
<evidence type="ECO:0000256" key="2">
    <source>
        <dbReference type="ARBA" id="ARBA00005594"/>
    </source>
</evidence>
<keyword evidence="5 10" id="KW-0547">Nucleotide-binding</keyword>
<evidence type="ECO:0000256" key="11">
    <source>
        <dbReference type="RuleBase" id="RU363038"/>
    </source>
</evidence>
<evidence type="ECO:0000256" key="3">
    <source>
        <dbReference type="ARBA" id="ARBA00022490"/>
    </source>
</evidence>
<sequence length="591" mass="66740">MNIEKQLTEDIQSALNHLFQEEMEVTLQPTRKDFEGTYTFVVFPLVKKLRKNPVEIGNAIGEYLKENSSVVSGFNVVQGFLNISLQENTWNSLFNSLLEKKGDSDFDSNGSSVLVEFSSPNTNKPLHLGHLRNNFLGHSVSEILKANGYAVTKACLVNDRGIHICKSMIAYQLFGNDETPESASIKGDHLAGKYYVEFDKAYKEEIKSLMAKGQSEDEAKKNAPLMKQAQQMLQQWENGDEEVVTLWKKMNGWVYDGFNATYKKIGIDFDKTYYESDTYLLGKDIVEEGLEKGIFFKKEDNSVWIDLSEEGLDEKLVLRGDGTSVYITQDIGTTELKFKDFGTDKSVWVVGNEQDYHFQVLFAILKKLGRSYAEGCYHLSYGMVDLPSGKMKSREGTVVDADDLVSEMIATARETTEERGKIDDFSETEKDELFRTLALGALKYFLLKVEPKKRMLFNPAESIDFQGNTGPFIQYTHARIKSILRKAAADGLSVPEQIGDIKMAEIETDLVGLLAEYPNYIQKAANDYAPSVIANYCYDLAKTFNSFYAELSVMNESDSQLRDFRLALIEQVAATLKKGMRLLGIDVPERM</sequence>
<dbReference type="Gene3D" id="3.30.1360.70">
    <property type="entry name" value="Arginyl tRNA synthetase N-terminal domain"/>
    <property type="match status" value="1"/>
</dbReference>
<dbReference type="SUPFAM" id="SSF52374">
    <property type="entry name" value="Nucleotidylyl transferase"/>
    <property type="match status" value="1"/>
</dbReference>
<dbReference type="InterPro" id="IPR001278">
    <property type="entry name" value="Arg-tRNA-ligase"/>
</dbReference>
<dbReference type="SUPFAM" id="SSF55190">
    <property type="entry name" value="Arginyl-tRNA synthetase (ArgRS), N-terminal 'additional' domain"/>
    <property type="match status" value="1"/>
</dbReference>
<dbReference type="InterPro" id="IPR035684">
    <property type="entry name" value="ArgRS_core"/>
</dbReference>
<evidence type="ECO:0000313" key="15">
    <source>
        <dbReference type="Proteomes" id="UP000050454"/>
    </source>
</evidence>
<dbReference type="NCBIfam" id="TIGR00456">
    <property type="entry name" value="argS"/>
    <property type="match status" value="1"/>
</dbReference>
<comment type="similarity">
    <text evidence="2 10 11">Belongs to the class-I aminoacyl-tRNA synthetase family.</text>
</comment>
<keyword evidence="3 10" id="KW-0963">Cytoplasm</keyword>
<comment type="subcellular location">
    <subcellularLocation>
        <location evidence="1 10">Cytoplasm</location>
    </subcellularLocation>
</comment>
<comment type="caution">
    <text evidence="14">The sequence shown here is derived from an EMBL/GenBank/DDBJ whole genome shotgun (WGS) entry which is preliminary data.</text>
</comment>
<dbReference type="InterPro" id="IPR009080">
    <property type="entry name" value="tRNAsynth_Ia_anticodon-bd"/>
</dbReference>
<dbReference type="Proteomes" id="UP000050454">
    <property type="component" value="Unassembled WGS sequence"/>
</dbReference>
<dbReference type="STRING" id="1605367.AFM12_12770"/>
<evidence type="ECO:0000256" key="8">
    <source>
        <dbReference type="ARBA" id="ARBA00023146"/>
    </source>
</evidence>
<feature type="short sequence motif" description="'HIGH' region" evidence="10">
    <location>
        <begin position="120"/>
        <end position="130"/>
    </location>
</feature>
<evidence type="ECO:0000256" key="5">
    <source>
        <dbReference type="ARBA" id="ARBA00022741"/>
    </source>
</evidence>
<dbReference type="EMBL" id="LGTQ01000009">
    <property type="protein sequence ID" value="KPM48060.1"/>
    <property type="molecule type" value="Genomic_DNA"/>
</dbReference>
<evidence type="ECO:0000256" key="1">
    <source>
        <dbReference type="ARBA" id="ARBA00004496"/>
    </source>
</evidence>
<dbReference type="InterPro" id="IPR036695">
    <property type="entry name" value="Arg-tRNA-synth_N_sf"/>
</dbReference>
<dbReference type="Gene3D" id="3.40.50.620">
    <property type="entry name" value="HUPs"/>
    <property type="match status" value="1"/>
</dbReference>
<comment type="catalytic activity">
    <reaction evidence="9 10">
        <text>tRNA(Arg) + L-arginine + ATP = L-arginyl-tRNA(Arg) + AMP + diphosphate</text>
        <dbReference type="Rhea" id="RHEA:20301"/>
        <dbReference type="Rhea" id="RHEA-COMP:9658"/>
        <dbReference type="Rhea" id="RHEA-COMP:9673"/>
        <dbReference type="ChEBI" id="CHEBI:30616"/>
        <dbReference type="ChEBI" id="CHEBI:32682"/>
        <dbReference type="ChEBI" id="CHEBI:33019"/>
        <dbReference type="ChEBI" id="CHEBI:78442"/>
        <dbReference type="ChEBI" id="CHEBI:78513"/>
        <dbReference type="ChEBI" id="CHEBI:456215"/>
        <dbReference type="EC" id="6.1.1.19"/>
    </reaction>
</comment>
<protein>
    <recommendedName>
        <fullName evidence="10">Arginine--tRNA ligase</fullName>
        <ecNumber evidence="10">6.1.1.19</ecNumber>
    </recommendedName>
    <alternativeName>
        <fullName evidence="10">Arginyl-tRNA synthetase</fullName>
        <shortName evidence="10">ArgRS</shortName>
    </alternativeName>
</protein>
<dbReference type="PATRIC" id="fig|1605367.3.peg.3963"/>
<dbReference type="HAMAP" id="MF_00123">
    <property type="entry name" value="Arg_tRNA_synth"/>
    <property type="match status" value="1"/>
</dbReference>